<dbReference type="InterPro" id="IPR010987">
    <property type="entry name" value="Glutathione-S-Trfase_C-like"/>
</dbReference>
<dbReference type="SFLD" id="SFLDG01148">
    <property type="entry name" value="Xi_(cytGST)"/>
    <property type="match status" value="1"/>
</dbReference>
<dbReference type="EMBL" id="CP134145">
    <property type="protein sequence ID" value="WNC70552.1"/>
    <property type="molecule type" value="Genomic_DNA"/>
</dbReference>
<dbReference type="SFLD" id="SFLDG01206">
    <property type="entry name" value="Xi.1"/>
    <property type="match status" value="1"/>
</dbReference>
<dbReference type="InterPro" id="IPR036282">
    <property type="entry name" value="Glutathione-S-Trfase_C_sf"/>
</dbReference>
<dbReference type="PIRSF" id="PIRSF015753">
    <property type="entry name" value="GST"/>
    <property type="match status" value="1"/>
</dbReference>
<dbReference type="PROSITE" id="PS50405">
    <property type="entry name" value="GST_CTER"/>
    <property type="match status" value="1"/>
</dbReference>
<dbReference type="InterPro" id="IPR036249">
    <property type="entry name" value="Thioredoxin-like_sf"/>
</dbReference>
<dbReference type="SUPFAM" id="SSF47616">
    <property type="entry name" value="GST C-terminal domain-like"/>
    <property type="match status" value="1"/>
</dbReference>
<dbReference type="Proteomes" id="UP001258994">
    <property type="component" value="Chromosome"/>
</dbReference>
<dbReference type="PANTHER" id="PTHR32419:SF6">
    <property type="entry name" value="GLUTATHIONE S-TRANSFERASE OMEGA-LIKE 1-RELATED"/>
    <property type="match status" value="1"/>
</dbReference>
<dbReference type="CDD" id="cd03190">
    <property type="entry name" value="GST_C_Omega_like"/>
    <property type="match status" value="1"/>
</dbReference>
<keyword evidence="3" id="KW-1185">Reference proteome</keyword>
<evidence type="ECO:0000259" key="1">
    <source>
        <dbReference type="PROSITE" id="PS50405"/>
    </source>
</evidence>
<evidence type="ECO:0000313" key="3">
    <source>
        <dbReference type="Proteomes" id="UP001258994"/>
    </source>
</evidence>
<protein>
    <submittedName>
        <fullName evidence="2">Glutathione S-transferase C-terminal domain-containing protein</fullName>
    </submittedName>
</protein>
<feature type="domain" description="GST C-terminal" evidence="1">
    <location>
        <begin position="148"/>
        <end position="272"/>
    </location>
</feature>
<dbReference type="Pfam" id="PF13410">
    <property type="entry name" value="GST_C_2"/>
    <property type="match status" value="1"/>
</dbReference>
<reference evidence="3" key="1">
    <citation type="submission" date="2023-09" db="EMBL/GenBank/DDBJ databases">
        <authorList>
            <person name="Li S."/>
            <person name="Li X."/>
            <person name="Zhang C."/>
            <person name="Zhao Z."/>
        </authorList>
    </citation>
    <scope>NUCLEOTIDE SEQUENCE [LARGE SCALE GENOMIC DNA]</scope>
    <source>
        <strain evidence="3">SQ149</strain>
    </source>
</reference>
<dbReference type="RefSeq" id="WP_348389692.1">
    <property type="nucleotide sequence ID" value="NZ_CP134145.1"/>
</dbReference>
<dbReference type="SUPFAM" id="SSF52833">
    <property type="entry name" value="Thioredoxin-like"/>
    <property type="match status" value="1"/>
</dbReference>
<dbReference type="InterPro" id="IPR016639">
    <property type="entry name" value="GST_Omega/GSH"/>
</dbReference>
<dbReference type="SFLD" id="SFLDS00019">
    <property type="entry name" value="Glutathione_Transferase_(cytos"/>
    <property type="match status" value="1"/>
</dbReference>
<evidence type="ECO:0000313" key="2">
    <source>
        <dbReference type="EMBL" id="WNC70552.1"/>
    </source>
</evidence>
<accession>A0ABY9TP34</accession>
<sequence length="293" mass="33896">MAVLDKGIWYPNKDVHELTEEDSFHLPEIAEADRYHLYMSYACPFAHRPYLVINLLGLDHVIATSSVAAKRYEDGWLFDEENADEINDTHSLVELYQKANSNYSGRVTVPVLWDKKENTIVGDDSSSMAMDLATNWLPLAKNPIELVPDNLKGEITSLSDWLHQHVNRKVYHVGFATNQSSYDAASEVLFEALEQLNTRLGKSRYLHGEKITLSDLFLLPTLVRFEAIYEVHFKANKKQLKSFEHLYRYMLDQVAIPKIRETIDLEYMKVHYYFSHKHINPYGIVPSGPEMSW</sequence>
<name>A0ABY9TP34_9GAMM</name>
<dbReference type="PANTHER" id="PTHR32419">
    <property type="entry name" value="GLUTATHIONYL-HYDROQUINONE REDUCTASE"/>
    <property type="match status" value="1"/>
</dbReference>
<dbReference type="InterPro" id="IPR040079">
    <property type="entry name" value="Glutathione_S-Trfase"/>
</dbReference>
<dbReference type="Gene3D" id="3.40.30.10">
    <property type="entry name" value="Glutaredoxin"/>
    <property type="match status" value="1"/>
</dbReference>
<gene>
    <name evidence="2" type="ORF">RGQ13_10430</name>
</gene>
<dbReference type="Pfam" id="PF13409">
    <property type="entry name" value="GST_N_2"/>
    <property type="match status" value="1"/>
</dbReference>
<organism evidence="2 3">
    <name type="scientific">Thalassotalea psychrophila</name>
    <dbReference type="NCBI Taxonomy" id="3065647"/>
    <lineage>
        <taxon>Bacteria</taxon>
        <taxon>Pseudomonadati</taxon>
        <taxon>Pseudomonadota</taxon>
        <taxon>Gammaproteobacteria</taxon>
        <taxon>Alteromonadales</taxon>
        <taxon>Colwelliaceae</taxon>
        <taxon>Thalassotalea</taxon>
    </lineage>
</organism>
<dbReference type="Gene3D" id="1.20.1050.10">
    <property type="match status" value="1"/>
</dbReference>
<dbReference type="InterPro" id="IPR004045">
    <property type="entry name" value="Glutathione_S-Trfase_N"/>
</dbReference>
<proteinExistence type="predicted"/>
<dbReference type="InterPro" id="IPR047047">
    <property type="entry name" value="GST_Omega-like_C"/>
</dbReference>